<organism evidence="1 2">
    <name type="scientific">Prorocentrum cordatum</name>
    <dbReference type="NCBI Taxonomy" id="2364126"/>
    <lineage>
        <taxon>Eukaryota</taxon>
        <taxon>Sar</taxon>
        <taxon>Alveolata</taxon>
        <taxon>Dinophyceae</taxon>
        <taxon>Prorocentrales</taxon>
        <taxon>Prorocentraceae</taxon>
        <taxon>Prorocentrum</taxon>
    </lineage>
</organism>
<dbReference type="PANTHER" id="PTHR38899:SF1">
    <property type="entry name" value="PROTEIN KINASE"/>
    <property type="match status" value="1"/>
</dbReference>
<proteinExistence type="predicted"/>
<keyword evidence="2" id="KW-1185">Reference proteome</keyword>
<dbReference type="EMBL" id="CAUYUJ010016950">
    <property type="protein sequence ID" value="CAK0870356.1"/>
    <property type="molecule type" value="Genomic_DNA"/>
</dbReference>
<evidence type="ECO:0000313" key="1">
    <source>
        <dbReference type="EMBL" id="CAK0870356.1"/>
    </source>
</evidence>
<accession>A0ABN9VE00</accession>
<reference evidence="1" key="1">
    <citation type="submission" date="2023-10" db="EMBL/GenBank/DDBJ databases">
        <authorList>
            <person name="Chen Y."/>
            <person name="Shah S."/>
            <person name="Dougan E. K."/>
            <person name="Thang M."/>
            <person name="Chan C."/>
        </authorList>
    </citation>
    <scope>NUCLEOTIDE SEQUENCE [LARGE SCALE GENOMIC DNA]</scope>
</reference>
<dbReference type="PANTHER" id="PTHR38899">
    <property type="entry name" value="DOMAIN OOKINETE PROTEIN, PUTATIVE-RELATED"/>
    <property type="match status" value="1"/>
</dbReference>
<gene>
    <name evidence="1" type="ORF">PCOR1329_LOCUS56488</name>
</gene>
<comment type="caution">
    <text evidence="1">The sequence shown here is derived from an EMBL/GenBank/DDBJ whole genome shotgun (WGS) entry which is preliminary data.</text>
</comment>
<evidence type="ECO:0000313" key="2">
    <source>
        <dbReference type="Proteomes" id="UP001189429"/>
    </source>
</evidence>
<dbReference type="Proteomes" id="UP001189429">
    <property type="component" value="Unassembled WGS sequence"/>
</dbReference>
<sequence length="584" mass="63458">MVEYVGSMLGRSPEEAVFQAGEPVSRSNAAPELLVVRGPGWRWGDEDSEEGRYTLFISNSSKGLWFLGEMRKVRNESTCTDTATLAPFPPLGASWGALVATAGFDSKLWPERTTGWVWGAAVSVSVSIGCPKDGGAGKPGRILSVAKARRRKTSFTYIFGALRGFLGSALDPPREASGAAPVAVHAPVVAIQEIRAERWKSMLMPCFFPLKTTVTVHWQATGVVESHYRCGTGAAVFGNDRGDLCLAKGFEGPSRSKIMAAFKGFTSSARNSQTTFADREQTVIILDWDDTLFPSTFVRSDMRMTLGLPLRHQKLSEPVKRQVARSLAECAAKADKLLRLCASYGNLVIVTLARANWVTDCCGCFYPGIGELLRQLNVKIVYAQEGVTIDQKKVQAMNVQQCEMFWGAIKGRAISDEIKSFYSQYEGQSWKNIISIGDSNFEKIGTMTAAADYMRENGIEVPADLAHVDAAGSSVVAFQASTAATVVVKGHTFHVRTKVAKMLDEPTVDELQVGLELMRQWLPMMVRHDGGFSLNLAGLGTGEDAQEIERQLREGQRCVARPLGPPCLLGASPGPARFAAKAAR</sequence>
<name>A0ABN9VE00_9DINO</name>
<protein>
    <submittedName>
        <fullName evidence="1">Uncharacterized protein</fullName>
    </submittedName>
</protein>